<dbReference type="EMBL" id="VLNY01000006">
    <property type="protein sequence ID" value="KAA0022201.1"/>
    <property type="molecule type" value="Genomic_DNA"/>
</dbReference>
<dbReference type="Pfam" id="PF19927">
    <property type="entry name" value="DUF6390"/>
    <property type="match status" value="1"/>
</dbReference>
<proteinExistence type="predicted"/>
<dbReference type="AlphaFoldDB" id="A0A5A7SDB1"/>
<sequence length="249" mass="27858">MSLSPGERLFAQYVYAPNALGYCGPDDAHALVTAACGGQVDADLTAIAKRFSGAWPYQRLLANFADVVDPLDSEIVRAYWTGNSITDAIDRHAFGTTLLETFAEQAGAYWRHLTPDLIDEVAPTHAFHVFGVYPWSRLLSSGAPQPLQVLDSCRINVGTVVDVRDDNIVVRMRQLEYDGTLRLGREQDHPVQHRVDAGTFVPDLQVADRVAVHWAFVCDRLTSEQADRLDYWTQWQLERTNRRLTKASG</sequence>
<dbReference type="RefSeq" id="WP_149430962.1">
    <property type="nucleotide sequence ID" value="NZ_VLNY01000006.1"/>
</dbReference>
<reference evidence="1 2" key="1">
    <citation type="submission" date="2019-07" db="EMBL/GenBank/DDBJ databases">
        <title>Rhodococcus cavernicolus sp. nov., isolated from a cave.</title>
        <authorList>
            <person name="Lee S.D."/>
        </authorList>
    </citation>
    <scope>NUCLEOTIDE SEQUENCE [LARGE SCALE GENOMIC DNA]</scope>
    <source>
        <strain evidence="1 2">C1-24</strain>
    </source>
</reference>
<dbReference type="InterPro" id="IPR045660">
    <property type="entry name" value="DUF6390"/>
</dbReference>
<name>A0A5A7SDB1_9NOCA</name>
<organism evidence="1 2">
    <name type="scientific">Antrihabitans cavernicola</name>
    <dbReference type="NCBI Taxonomy" id="2495913"/>
    <lineage>
        <taxon>Bacteria</taxon>
        <taxon>Bacillati</taxon>
        <taxon>Actinomycetota</taxon>
        <taxon>Actinomycetes</taxon>
        <taxon>Mycobacteriales</taxon>
        <taxon>Nocardiaceae</taxon>
        <taxon>Antrihabitans</taxon>
    </lineage>
</organism>
<comment type="caution">
    <text evidence="1">The sequence shown here is derived from an EMBL/GenBank/DDBJ whole genome shotgun (WGS) entry which is preliminary data.</text>
</comment>
<dbReference type="OrthoDB" id="2111648at2"/>
<keyword evidence="2" id="KW-1185">Reference proteome</keyword>
<accession>A0A5A7SDB1</accession>
<evidence type="ECO:0000313" key="1">
    <source>
        <dbReference type="EMBL" id="KAA0022201.1"/>
    </source>
</evidence>
<protein>
    <submittedName>
        <fullName evidence="1">Uncharacterized protein</fullName>
    </submittedName>
</protein>
<gene>
    <name evidence="1" type="ORF">FOY51_14510</name>
</gene>
<dbReference type="Proteomes" id="UP000322244">
    <property type="component" value="Unassembled WGS sequence"/>
</dbReference>
<evidence type="ECO:0000313" key="2">
    <source>
        <dbReference type="Proteomes" id="UP000322244"/>
    </source>
</evidence>